<keyword evidence="1" id="KW-0812">Transmembrane</keyword>
<dbReference type="SMART" id="SM00563">
    <property type="entry name" value="PlsC"/>
    <property type="match status" value="1"/>
</dbReference>
<dbReference type="InterPro" id="IPR002123">
    <property type="entry name" value="Plipid/glycerol_acylTrfase"/>
</dbReference>
<dbReference type="GO" id="GO:0016287">
    <property type="term" value="F:glycerone-phosphate O-acyltransferase activity"/>
    <property type="evidence" value="ECO:0007669"/>
    <property type="project" value="TreeGrafter"/>
</dbReference>
<dbReference type="STRING" id="54.SAMN02745121_00612"/>
<feature type="transmembrane region" description="Helical" evidence="1">
    <location>
        <begin position="304"/>
        <end position="325"/>
    </location>
</feature>
<accession>A0A1I1TBN6</accession>
<dbReference type="Pfam" id="PF01553">
    <property type="entry name" value="Acyltransferase"/>
    <property type="match status" value="1"/>
</dbReference>
<evidence type="ECO:0000256" key="1">
    <source>
        <dbReference type="SAM" id="Phobius"/>
    </source>
</evidence>
<dbReference type="GO" id="GO:0004366">
    <property type="term" value="F:glycerol-3-phosphate O-acyltransferase activity"/>
    <property type="evidence" value="ECO:0007669"/>
    <property type="project" value="TreeGrafter"/>
</dbReference>
<dbReference type="GO" id="GO:0008654">
    <property type="term" value="P:phospholipid biosynthetic process"/>
    <property type="evidence" value="ECO:0007669"/>
    <property type="project" value="TreeGrafter"/>
</dbReference>
<dbReference type="PANTHER" id="PTHR31605:SF0">
    <property type="entry name" value="GLYCEROL-3-PHOSPHATE O-ACYLTRANSFERASE 1"/>
    <property type="match status" value="1"/>
</dbReference>
<dbReference type="EMBL" id="FOMX01000002">
    <property type="protein sequence ID" value="SFD55996.1"/>
    <property type="molecule type" value="Genomic_DNA"/>
</dbReference>
<reference evidence="4" key="1">
    <citation type="submission" date="2016-10" db="EMBL/GenBank/DDBJ databases">
        <authorList>
            <person name="Varghese N."/>
            <person name="Submissions S."/>
        </authorList>
    </citation>
    <scope>NUCLEOTIDE SEQUENCE [LARGE SCALE GENOMIC DNA]</scope>
    <source>
        <strain evidence="4">ATCC 25963</strain>
    </source>
</reference>
<sequence>MLRRVVEQIFGVALRIFFRRIELDGLSRVPAEGPVMFVLNHPNALIDPAFLLCLSPRPVSFLAKAPLFKTPVLGAIVRAFDSIPVYRRQDEGGARVDNQDTFRHARELLLRGQAVAIFPEGTSHSDPDLKPMKTGAARIALGTGLEDLTIIPAGLFYTAKARFRSDALVYFGAPLSVPYAPLDARGEPPPGAVAALTRDIDVALRAVTLHGDDHEILSLVERTSDIFAAASEEAWSVAEAFELRQKLLSGHARLRARDPARLDALVARVLRYERDLAELGLGPDHLAPDNITFAASLRYALRSVFALGIVFPLALAGTAIHYLAYRASGMVAARVAGQYEDMLATGKLLAAMTFFPLTWLLVGLGAGYAWGLEAGLVAGLLFAPTAGWAALYFWERFATVRAAAHGLGLFLVRRNLLAHLSSERRAIRAEILALADIVA</sequence>
<keyword evidence="3" id="KW-0012">Acyltransferase</keyword>
<gene>
    <name evidence="3" type="ORF">SAMN02745121_00612</name>
</gene>
<keyword evidence="1" id="KW-1133">Transmembrane helix</keyword>
<dbReference type="AlphaFoldDB" id="A0A1I1TBN6"/>
<dbReference type="CDD" id="cd07992">
    <property type="entry name" value="LPLAT_AAK14816-like"/>
    <property type="match status" value="1"/>
</dbReference>
<dbReference type="PANTHER" id="PTHR31605">
    <property type="entry name" value="GLYCEROL-3-PHOSPHATE O-ACYLTRANSFERASE 1"/>
    <property type="match status" value="1"/>
</dbReference>
<keyword evidence="4" id="KW-1185">Reference proteome</keyword>
<organism evidence="3 4">
    <name type="scientific">Nannocystis exedens</name>
    <dbReference type="NCBI Taxonomy" id="54"/>
    <lineage>
        <taxon>Bacteria</taxon>
        <taxon>Pseudomonadati</taxon>
        <taxon>Myxococcota</taxon>
        <taxon>Polyangia</taxon>
        <taxon>Nannocystales</taxon>
        <taxon>Nannocystaceae</taxon>
        <taxon>Nannocystis</taxon>
    </lineage>
</organism>
<dbReference type="RefSeq" id="WP_096334173.1">
    <property type="nucleotide sequence ID" value="NZ_FOMX01000002.1"/>
</dbReference>
<feature type="domain" description="Phospholipid/glycerol acyltransferase" evidence="2">
    <location>
        <begin position="35"/>
        <end position="158"/>
    </location>
</feature>
<dbReference type="SUPFAM" id="SSF69593">
    <property type="entry name" value="Glycerol-3-phosphate (1)-acyltransferase"/>
    <property type="match status" value="1"/>
</dbReference>
<dbReference type="OrthoDB" id="9806008at2"/>
<feature type="transmembrane region" description="Helical" evidence="1">
    <location>
        <begin position="346"/>
        <end position="370"/>
    </location>
</feature>
<evidence type="ECO:0000313" key="3">
    <source>
        <dbReference type="EMBL" id="SFD55996.1"/>
    </source>
</evidence>
<evidence type="ECO:0000259" key="2">
    <source>
        <dbReference type="SMART" id="SM00563"/>
    </source>
</evidence>
<evidence type="ECO:0000313" key="4">
    <source>
        <dbReference type="Proteomes" id="UP000199400"/>
    </source>
</evidence>
<keyword evidence="3" id="KW-0808">Transferase</keyword>
<protein>
    <submittedName>
        <fullName evidence="3">1-acyl-sn-glycerol-3-phosphate acyltransferases</fullName>
    </submittedName>
</protein>
<keyword evidence="1" id="KW-0472">Membrane</keyword>
<dbReference type="Proteomes" id="UP000199400">
    <property type="component" value="Unassembled WGS sequence"/>
</dbReference>
<feature type="transmembrane region" description="Helical" evidence="1">
    <location>
        <begin position="376"/>
        <end position="394"/>
    </location>
</feature>
<proteinExistence type="predicted"/>
<dbReference type="InterPro" id="IPR052744">
    <property type="entry name" value="GPAT/DAPAT"/>
</dbReference>
<name>A0A1I1TBN6_9BACT</name>